<reference evidence="3 4" key="1">
    <citation type="submission" date="2018-05" db="EMBL/GenBank/DDBJ databases">
        <title>Zavarzinia sp. HR-AS.</title>
        <authorList>
            <person name="Lee Y."/>
            <person name="Jeon C.O."/>
        </authorList>
    </citation>
    <scope>NUCLEOTIDE SEQUENCE [LARGE SCALE GENOMIC DNA]</scope>
    <source>
        <strain evidence="3 4">HR-AS</strain>
    </source>
</reference>
<sequence>MIDLHQFPPAWGINPSPFCLKLETFFRLARVDYRAVETLPFLAPKGKLPFITDQGTRIADSATIIAHMKSVHGIDLDAGLDETQRARAHLLRRTIEESLYFVLLYARWIDEAGWSAARPAFFGAMPPGIRHTVPHLIRRGIGKTLKAQGYGRHAPADIYALGIADLDAIAGAITADGFAVAGRPTAVDATLYAFLSSILDPPIDNPLKRHAAGLAPLAAYLERMAAALA</sequence>
<evidence type="ECO:0000313" key="4">
    <source>
        <dbReference type="Proteomes" id="UP000245461"/>
    </source>
</evidence>
<dbReference type="GO" id="GO:0016740">
    <property type="term" value="F:transferase activity"/>
    <property type="evidence" value="ECO:0007669"/>
    <property type="project" value="UniProtKB-KW"/>
</dbReference>
<dbReference type="CDD" id="cd03193">
    <property type="entry name" value="GST_C_Metaxin"/>
    <property type="match status" value="1"/>
</dbReference>
<dbReference type="InterPro" id="IPR033468">
    <property type="entry name" value="Metaxin_GST"/>
</dbReference>
<comment type="caution">
    <text evidence="3">The sequence shown here is derived from an EMBL/GenBank/DDBJ whole genome shotgun (WGS) entry which is preliminary data.</text>
</comment>
<feature type="domain" description="Metaxin glutathione S-transferase" evidence="1">
    <location>
        <begin position="164"/>
        <end position="224"/>
    </location>
</feature>
<dbReference type="SUPFAM" id="SSF52833">
    <property type="entry name" value="Thioredoxin-like"/>
    <property type="match status" value="1"/>
</dbReference>
<protein>
    <submittedName>
        <fullName evidence="3">Glutathione S-transferase</fullName>
    </submittedName>
</protein>
<dbReference type="Proteomes" id="UP000245461">
    <property type="component" value="Unassembled WGS sequence"/>
</dbReference>
<dbReference type="PANTHER" id="PTHR12289:SF41">
    <property type="entry name" value="FAILED AXON CONNECTIONS-RELATED"/>
    <property type="match status" value="1"/>
</dbReference>
<name>A0A317EJV9_9PROT</name>
<dbReference type="EMBL" id="QGLE01000001">
    <property type="protein sequence ID" value="PWR25703.1"/>
    <property type="molecule type" value="Genomic_DNA"/>
</dbReference>
<dbReference type="Pfam" id="PF17171">
    <property type="entry name" value="GST_C_6"/>
    <property type="match status" value="1"/>
</dbReference>
<evidence type="ECO:0000313" key="3">
    <source>
        <dbReference type="EMBL" id="PWR25703.1"/>
    </source>
</evidence>
<proteinExistence type="predicted"/>
<organism evidence="3 4">
    <name type="scientific">Zavarzinia aquatilis</name>
    <dbReference type="NCBI Taxonomy" id="2211142"/>
    <lineage>
        <taxon>Bacteria</taxon>
        <taxon>Pseudomonadati</taxon>
        <taxon>Pseudomonadota</taxon>
        <taxon>Alphaproteobacteria</taxon>
        <taxon>Rhodospirillales</taxon>
        <taxon>Zavarziniaceae</taxon>
        <taxon>Zavarzinia</taxon>
    </lineage>
</organism>
<dbReference type="InterPro" id="IPR040079">
    <property type="entry name" value="Glutathione_S-Trfase"/>
</dbReference>
<dbReference type="InterPro" id="IPR036249">
    <property type="entry name" value="Thioredoxin-like_sf"/>
</dbReference>
<dbReference type="Pfam" id="PF17172">
    <property type="entry name" value="GST_N_4"/>
    <property type="match status" value="1"/>
</dbReference>
<dbReference type="AlphaFoldDB" id="A0A317EJV9"/>
<dbReference type="SFLD" id="SFLDG01200">
    <property type="entry name" value="SUF1.1"/>
    <property type="match status" value="1"/>
</dbReference>
<feature type="domain" description="Thioredoxin-like fold" evidence="2">
    <location>
        <begin position="17"/>
        <end position="112"/>
    </location>
</feature>
<keyword evidence="4" id="KW-1185">Reference proteome</keyword>
<accession>A0A317EJV9</accession>
<dbReference type="SFLD" id="SFLDS00019">
    <property type="entry name" value="Glutathione_Transferase_(cytos"/>
    <property type="match status" value="1"/>
</dbReference>
<dbReference type="InterPro" id="IPR012336">
    <property type="entry name" value="Thioredoxin-like_fold"/>
</dbReference>
<evidence type="ECO:0000259" key="2">
    <source>
        <dbReference type="Pfam" id="PF17172"/>
    </source>
</evidence>
<dbReference type="RefSeq" id="WP_109901946.1">
    <property type="nucleotide sequence ID" value="NZ_QGLE01000001.1"/>
</dbReference>
<dbReference type="OrthoDB" id="7664269at2"/>
<dbReference type="InterPro" id="IPR026928">
    <property type="entry name" value="FAX/IsoI-like"/>
</dbReference>
<dbReference type="GO" id="GO:0005737">
    <property type="term" value="C:cytoplasm"/>
    <property type="evidence" value="ECO:0007669"/>
    <property type="project" value="TreeGrafter"/>
</dbReference>
<evidence type="ECO:0000259" key="1">
    <source>
        <dbReference type="Pfam" id="PF17171"/>
    </source>
</evidence>
<dbReference type="PANTHER" id="PTHR12289">
    <property type="entry name" value="METAXIN RELATED"/>
    <property type="match status" value="1"/>
</dbReference>
<dbReference type="InterPro" id="IPR050931">
    <property type="entry name" value="Mito_Protein_Transport_Metaxin"/>
</dbReference>
<gene>
    <name evidence="3" type="ORF">DKG74_01710</name>
</gene>
<dbReference type="SFLD" id="SFLDG01180">
    <property type="entry name" value="SUF1"/>
    <property type="match status" value="1"/>
</dbReference>
<keyword evidence="3" id="KW-0808">Transferase</keyword>